<dbReference type="Gene3D" id="1.20.1280.50">
    <property type="match status" value="1"/>
</dbReference>
<dbReference type="InterPro" id="IPR001810">
    <property type="entry name" value="F-box_dom"/>
</dbReference>
<name>A0A1J1HUY8_9DIPT</name>
<organism evidence="2 3">
    <name type="scientific">Clunio marinus</name>
    <dbReference type="NCBI Taxonomy" id="568069"/>
    <lineage>
        <taxon>Eukaryota</taxon>
        <taxon>Metazoa</taxon>
        <taxon>Ecdysozoa</taxon>
        <taxon>Arthropoda</taxon>
        <taxon>Hexapoda</taxon>
        <taxon>Insecta</taxon>
        <taxon>Pterygota</taxon>
        <taxon>Neoptera</taxon>
        <taxon>Endopterygota</taxon>
        <taxon>Diptera</taxon>
        <taxon>Nematocera</taxon>
        <taxon>Chironomoidea</taxon>
        <taxon>Chironomidae</taxon>
        <taxon>Clunio</taxon>
    </lineage>
</organism>
<dbReference type="PROSITE" id="PS50181">
    <property type="entry name" value="FBOX"/>
    <property type="match status" value="1"/>
</dbReference>
<dbReference type="Proteomes" id="UP000183832">
    <property type="component" value="Unassembled WGS sequence"/>
</dbReference>
<feature type="domain" description="F-box" evidence="1">
    <location>
        <begin position="1"/>
        <end position="48"/>
    </location>
</feature>
<dbReference type="OrthoDB" id="629492at2759"/>
<dbReference type="Gene3D" id="3.80.10.10">
    <property type="entry name" value="Ribonuclease Inhibitor"/>
    <property type="match status" value="1"/>
</dbReference>
<sequence>MDPFSYLPIEITEKILGNISTQELLTATEVSSSWNRLIGKNSEAMKRITLKIHWNDEENLVNLLLKSQRNYQNVEIKNWIPNEEAEELLRQIEPSWKNVKIKQVNSVSMTKFINFLGIIEPSVKKLSLENISINIFDNENRLERMEDLEFSKLEVLRLKRIRTWPFLEAFERCKALKSLAVYPSRDAGFDVVNILLHQNSNITELETKIEAIERIEIFNMKRLSLKSFIIKGSPHAFSSERYTKFMLKLNQILMCQKETLEKFSYEGIFDIEICKVLFQMNKISSVTLGSYNELTNFNLDLNFSLLSLKIIDLRVAYNFLDTLINASPNLTKIELIYMDQRILQLISINAMRLQTIKVLFFDANNLNIVNLLPNLQKIKISAITRDLRHHIERIPVQNHFVKLVMENENLFNKREDDFRIQCGRFIGDELNL</sequence>
<dbReference type="InterPro" id="IPR032675">
    <property type="entry name" value="LRR_dom_sf"/>
</dbReference>
<evidence type="ECO:0000313" key="3">
    <source>
        <dbReference type="Proteomes" id="UP000183832"/>
    </source>
</evidence>
<dbReference type="AlphaFoldDB" id="A0A1J1HUY8"/>
<proteinExistence type="predicted"/>
<keyword evidence="3" id="KW-1185">Reference proteome</keyword>
<dbReference type="SMART" id="SM00256">
    <property type="entry name" value="FBOX"/>
    <property type="match status" value="1"/>
</dbReference>
<accession>A0A1J1HUY8</accession>
<reference evidence="2 3" key="1">
    <citation type="submission" date="2015-04" db="EMBL/GenBank/DDBJ databases">
        <authorList>
            <person name="Syromyatnikov M.Y."/>
            <person name="Popov V.N."/>
        </authorList>
    </citation>
    <scope>NUCLEOTIDE SEQUENCE [LARGE SCALE GENOMIC DNA]</scope>
</reference>
<evidence type="ECO:0000259" key="1">
    <source>
        <dbReference type="PROSITE" id="PS50181"/>
    </source>
</evidence>
<gene>
    <name evidence="2" type="ORF">CLUMA_CG004071</name>
</gene>
<dbReference type="SUPFAM" id="SSF81383">
    <property type="entry name" value="F-box domain"/>
    <property type="match status" value="1"/>
</dbReference>
<dbReference type="Pfam" id="PF12937">
    <property type="entry name" value="F-box-like"/>
    <property type="match status" value="1"/>
</dbReference>
<dbReference type="InterPro" id="IPR036047">
    <property type="entry name" value="F-box-like_dom_sf"/>
</dbReference>
<dbReference type="EMBL" id="CVRI01000018">
    <property type="protein sequence ID" value="CRK90318.1"/>
    <property type="molecule type" value="Genomic_DNA"/>
</dbReference>
<protein>
    <submittedName>
        <fullName evidence="2">CLUMA_CG004071, isoform A</fullName>
    </submittedName>
</protein>
<evidence type="ECO:0000313" key="2">
    <source>
        <dbReference type="EMBL" id="CRK90318.1"/>
    </source>
</evidence>